<sequence length="142" mass="15583">MNTESNSNEKIGILLIGHGSSLSQSNDVIYKLSAMYKETSPYPVEVGFMNIEKPSIPTALNTLAGKGVDRIIAAPIFLAHGLHTKEDIPYMLGLGEARKDAGYYNQEQEPIEFDGEIVYIEPMGADPRIVDVIKKKVEESLG</sequence>
<evidence type="ECO:0000256" key="6">
    <source>
        <dbReference type="HAMAP-Rule" id="MF_00785"/>
    </source>
</evidence>
<feature type="binding site" evidence="6">
    <location>
        <position position="53"/>
    </location>
    <ligand>
        <name>substrate</name>
    </ligand>
</feature>
<dbReference type="GO" id="GO:0016151">
    <property type="term" value="F:nickel cation binding"/>
    <property type="evidence" value="ECO:0007669"/>
    <property type="project" value="UniProtKB-UniRule"/>
</dbReference>
<protein>
    <recommendedName>
        <fullName evidence="6">Sirohydrochlorin cobaltochelatase</fullName>
        <ecNumber evidence="6">4.99.1.3</ecNumber>
    </recommendedName>
    <alternativeName>
        <fullName evidence="6">CbiXS</fullName>
    </alternativeName>
    <alternativeName>
        <fullName evidence="6">Sirohydrochlorin nickelchelatase</fullName>
        <ecNumber evidence="6">4.99.1.11</ecNumber>
    </alternativeName>
</protein>
<evidence type="ECO:0000313" key="7">
    <source>
        <dbReference type="EMBL" id="EKF85876.1"/>
    </source>
</evidence>
<dbReference type="CDD" id="cd03416">
    <property type="entry name" value="CbiX_SirB_N"/>
    <property type="match status" value="1"/>
</dbReference>
<comment type="catalytic activity">
    <reaction evidence="6">
        <text>Co-sirohydrochlorin + 2 H(+) = sirohydrochlorin + Co(2+)</text>
        <dbReference type="Rhea" id="RHEA:15893"/>
        <dbReference type="ChEBI" id="CHEBI:15378"/>
        <dbReference type="ChEBI" id="CHEBI:48828"/>
        <dbReference type="ChEBI" id="CHEBI:58351"/>
        <dbReference type="ChEBI" id="CHEBI:60049"/>
        <dbReference type="EC" id="4.99.1.3"/>
    </reaction>
</comment>
<organism evidence="7 8">
    <name type="scientific">Methanobacterium formicicum (strain DSM 3637 / PP1)</name>
    <dbReference type="NCBI Taxonomy" id="1204725"/>
    <lineage>
        <taxon>Archaea</taxon>
        <taxon>Methanobacteriati</taxon>
        <taxon>Methanobacteriota</taxon>
        <taxon>Methanomada group</taxon>
        <taxon>Methanobacteria</taxon>
        <taxon>Methanobacteriales</taxon>
        <taxon>Methanobacteriaceae</taxon>
        <taxon>Methanobacterium</taxon>
    </lineage>
</organism>
<dbReference type="GO" id="GO:0019251">
    <property type="term" value="P:anaerobic cobalamin biosynthetic process"/>
    <property type="evidence" value="ECO:0007669"/>
    <property type="project" value="UniProtKB-UniRule"/>
</dbReference>
<evidence type="ECO:0000256" key="5">
    <source>
        <dbReference type="ARBA" id="ARBA00023285"/>
    </source>
</evidence>
<comment type="pathway">
    <text evidence="6">Cofactor biosynthesis; adenosylcobalamin biosynthesis; cob(II)yrinate a,c-diamide from sirohydrochlorin (anaerobic route): step 1/10.</text>
</comment>
<feature type="binding site" evidence="6">
    <location>
        <position position="18"/>
    </location>
    <ligand>
        <name>Ni(2+)</name>
        <dbReference type="ChEBI" id="CHEBI:49786"/>
    </ligand>
</feature>
<evidence type="ECO:0000256" key="2">
    <source>
        <dbReference type="ARBA" id="ARBA00022596"/>
    </source>
</evidence>
<dbReference type="NCBIfam" id="NF002090">
    <property type="entry name" value="PRK00923.1"/>
    <property type="match status" value="1"/>
</dbReference>
<dbReference type="GO" id="GO:0050897">
    <property type="term" value="F:cobalt ion binding"/>
    <property type="evidence" value="ECO:0007669"/>
    <property type="project" value="UniProtKB-UniRule"/>
</dbReference>
<comment type="similarity">
    <text evidence="6">Belongs to the CbiX family. CbiXS subfamily.</text>
</comment>
<dbReference type="InterPro" id="IPR002762">
    <property type="entry name" value="CbiX-like"/>
</dbReference>
<dbReference type="UniPathway" id="UPA00148">
    <property type="reaction ID" value="UER00223"/>
</dbReference>
<dbReference type="PANTHER" id="PTHR33542">
    <property type="entry name" value="SIROHYDROCHLORIN FERROCHELATASE, CHLOROPLASTIC"/>
    <property type="match status" value="1"/>
</dbReference>
<dbReference type="GO" id="GO:0015948">
    <property type="term" value="P:methanogenesis"/>
    <property type="evidence" value="ECO:0007669"/>
    <property type="project" value="UniProtKB-KW"/>
</dbReference>
<feature type="binding site" evidence="6">
    <location>
        <position position="83"/>
    </location>
    <ligand>
        <name>Co(2+)</name>
        <dbReference type="ChEBI" id="CHEBI:48828"/>
    </ligand>
</feature>
<dbReference type="EC" id="4.99.1.3" evidence="6"/>
<dbReference type="GO" id="GO:0016852">
    <property type="term" value="F:sirohydrochlorin cobaltochelatase activity"/>
    <property type="evidence" value="ECO:0007669"/>
    <property type="project" value="UniProtKB-UniRule"/>
</dbReference>
<dbReference type="EC" id="4.99.1.11" evidence="6"/>
<dbReference type="NCBIfam" id="NF033198">
    <property type="entry name" value="F430_CfbA"/>
    <property type="match status" value="1"/>
</dbReference>
<dbReference type="InterPro" id="IPR023652">
    <property type="entry name" value="SiroHydchlorin_Cochelatase"/>
</dbReference>
<dbReference type="RefSeq" id="WP_004030768.1">
    <property type="nucleotide sequence ID" value="NZ_AMPO01000005.1"/>
</dbReference>
<proteinExistence type="inferred from homology"/>
<dbReference type="PATRIC" id="fig|1204725.3.peg.1475"/>
<feature type="active site" description="Proton acceptor" evidence="6">
    <location>
        <position position="18"/>
    </location>
</feature>
<dbReference type="Pfam" id="PF01903">
    <property type="entry name" value="CbiX"/>
    <property type="match status" value="1"/>
</dbReference>
<keyword evidence="6" id="KW-0484">Methanogenesis</keyword>
<dbReference type="Gene3D" id="3.40.50.1400">
    <property type="match status" value="1"/>
</dbReference>
<dbReference type="EMBL" id="AMPO01000005">
    <property type="protein sequence ID" value="EKF85876.1"/>
    <property type="molecule type" value="Genomic_DNA"/>
</dbReference>
<comment type="subunit">
    <text evidence="6">Homotetramer; dimer of dimers.</text>
</comment>
<keyword evidence="2 6" id="KW-0533">Nickel</keyword>
<accession>K2QD02</accession>
<comment type="function">
    <text evidence="6">Catalyzes the insertion of Co(2+) into sirohydrochlorin as part of the anaerobic pathway to cobalamin biosynthesis. Involved in the biosynthesis of the unique nickel-containing tetrapyrrole coenzyme F430, the prosthetic group of methyl-coenzyme M reductase (MCR), which plays a key role in methanogenesis and anaerobic methane oxidation. Catalyzes the insertion of Ni(2+) into sirohydrochlorin to yield Ni-sirohydrochlorin.</text>
</comment>
<name>K2QD02_METFP</name>
<dbReference type="InterPro" id="IPR050963">
    <property type="entry name" value="Sirohydro_Cobaltochel/CbiX"/>
</dbReference>
<feature type="binding site" evidence="6">
    <location>
        <position position="18"/>
    </location>
    <ligand>
        <name>Co(2+)</name>
        <dbReference type="ChEBI" id="CHEBI:48828"/>
    </ligand>
</feature>
<dbReference type="OrthoDB" id="11653at2157"/>
<gene>
    <name evidence="6" type="primary">cbiX</name>
    <name evidence="6" type="synonym">cfbA</name>
    <name evidence="7" type="ORF">A994_07340</name>
</gene>
<comment type="catalytic activity">
    <reaction evidence="6">
        <text>Ni-sirohydrochlorin + 2 H(+) = sirohydrochlorin + Ni(2+)</text>
        <dbReference type="Rhea" id="RHEA:52796"/>
        <dbReference type="ChEBI" id="CHEBI:15378"/>
        <dbReference type="ChEBI" id="CHEBI:49786"/>
        <dbReference type="ChEBI" id="CHEBI:58351"/>
        <dbReference type="ChEBI" id="CHEBI:136841"/>
        <dbReference type="EC" id="4.99.1.11"/>
    </reaction>
</comment>
<feature type="binding site" evidence="6">
    <location>
        <begin position="78"/>
        <end position="83"/>
    </location>
    <ligand>
        <name>substrate</name>
    </ligand>
</feature>
<evidence type="ECO:0000256" key="3">
    <source>
        <dbReference type="ARBA" id="ARBA00022723"/>
    </source>
</evidence>
<evidence type="ECO:0000256" key="4">
    <source>
        <dbReference type="ARBA" id="ARBA00023239"/>
    </source>
</evidence>
<evidence type="ECO:0000256" key="1">
    <source>
        <dbReference type="ARBA" id="ARBA00022573"/>
    </source>
</evidence>
<feature type="binding site" evidence="6">
    <location>
        <position position="83"/>
    </location>
    <ligand>
        <name>Ni(2+)</name>
        <dbReference type="ChEBI" id="CHEBI:49786"/>
    </ligand>
</feature>
<comment type="caution">
    <text evidence="7">The sequence shown here is derived from an EMBL/GenBank/DDBJ whole genome shotgun (WGS) entry which is preliminary data.</text>
</comment>
<dbReference type="PANTHER" id="PTHR33542:SF3">
    <property type="entry name" value="SIROHYDROCHLORIN FERROCHELATASE, CHLOROPLASTIC"/>
    <property type="match status" value="1"/>
</dbReference>
<keyword evidence="1 6" id="KW-0169">Cobalamin biosynthesis</keyword>
<keyword evidence="3 6" id="KW-0479">Metal-binding</keyword>
<dbReference type="HAMAP" id="MF_00785">
    <property type="entry name" value="CbiX"/>
    <property type="match status" value="1"/>
</dbReference>
<keyword evidence="8" id="KW-1185">Reference proteome</keyword>
<dbReference type="SUPFAM" id="SSF53800">
    <property type="entry name" value="Chelatase"/>
    <property type="match status" value="1"/>
</dbReference>
<dbReference type="AlphaFoldDB" id="K2QD02"/>
<dbReference type="Proteomes" id="UP000007360">
    <property type="component" value="Unassembled WGS sequence"/>
</dbReference>
<evidence type="ECO:0000313" key="8">
    <source>
        <dbReference type="Proteomes" id="UP000007360"/>
    </source>
</evidence>
<keyword evidence="5 6" id="KW-0170">Cobalt</keyword>
<keyword evidence="4 6" id="KW-0456">Lyase</keyword>
<reference evidence="7 8" key="1">
    <citation type="journal article" date="2012" name="J. Bacteriol.">
        <title>Draft genome sequence of Methanobacterium formicicum DSM 3637, an archaebacterium isolated from the methane producer amoeba Pelomyxa palustris.</title>
        <authorList>
            <person name="Gutierrez G."/>
        </authorList>
    </citation>
    <scope>NUCLEOTIDE SEQUENCE [LARGE SCALE GENOMIC DNA]</scope>
    <source>
        <strain evidence="8">DSM 3637 / PP1</strain>
    </source>
</reference>